<proteinExistence type="predicted"/>
<gene>
    <name evidence="1" type="ORF">EAH_00058160</name>
</gene>
<dbReference type="AlphaFoldDB" id="U6GN90"/>
<evidence type="ECO:0000313" key="2">
    <source>
        <dbReference type="Proteomes" id="UP000018050"/>
    </source>
</evidence>
<reference evidence="1" key="1">
    <citation type="submission" date="2013-10" db="EMBL/GenBank/DDBJ databases">
        <title>Genomic analysis of the causative agents of coccidiosis in chickens.</title>
        <authorList>
            <person name="Reid A.J."/>
            <person name="Blake D."/>
            <person name="Billington K."/>
            <person name="Browne H."/>
            <person name="Dunn M."/>
            <person name="Hung S."/>
            <person name="Kawahara F."/>
            <person name="Miranda-Saavedra D."/>
            <person name="Mourier T."/>
            <person name="Nagra H."/>
            <person name="Otto T.D."/>
            <person name="Rawlings N."/>
            <person name="Sanchez A."/>
            <person name="Sanders M."/>
            <person name="Subramaniam C."/>
            <person name="Tay Y."/>
            <person name="Dear P."/>
            <person name="Doerig C."/>
            <person name="Gruber A."/>
            <person name="Parkinson J."/>
            <person name="Shirley M."/>
            <person name="Wan K.L."/>
            <person name="Berriman M."/>
            <person name="Tomley F."/>
            <person name="Pain A."/>
        </authorList>
    </citation>
    <scope>NUCLEOTIDE SEQUENCE</scope>
    <source>
        <strain evidence="1">Houghton</strain>
    </source>
</reference>
<sequence length="74" mass="7964">MLSNRRQLGAGCEAAAVTLAHALGEGLYLYAVSRSPRRPPRNYLLQSLLDVPSFNSCSNTNPLRAINATSSPYA</sequence>
<dbReference type="GeneID" id="25273886"/>
<dbReference type="VEuPathDB" id="ToxoDB:EAH_00058160"/>
<name>U6GN90_EIMAC</name>
<accession>U6GN90</accession>
<protein>
    <submittedName>
        <fullName evidence="1">Uncharacterized protein</fullName>
    </submittedName>
</protein>
<dbReference type="Proteomes" id="UP000018050">
    <property type="component" value="Unassembled WGS sequence"/>
</dbReference>
<organism evidence="1 2">
    <name type="scientific">Eimeria acervulina</name>
    <name type="common">Coccidian parasite</name>
    <dbReference type="NCBI Taxonomy" id="5801"/>
    <lineage>
        <taxon>Eukaryota</taxon>
        <taxon>Sar</taxon>
        <taxon>Alveolata</taxon>
        <taxon>Apicomplexa</taxon>
        <taxon>Conoidasida</taxon>
        <taxon>Coccidia</taxon>
        <taxon>Eucoccidiorida</taxon>
        <taxon>Eimeriorina</taxon>
        <taxon>Eimeriidae</taxon>
        <taxon>Eimeria</taxon>
    </lineage>
</organism>
<dbReference type="EMBL" id="HG671447">
    <property type="protein sequence ID" value="CDI81022.1"/>
    <property type="molecule type" value="Genomic_DNA"/>
</dbReference>
<evidence type="ECO:0000313" key="1">
    <source>
        <dbReference type="EMBL" id="CDI81022.1"/>
    </source>
</evidence>
<keyword evidence="2" id="KW-1185">Reference proteome</keyword>
<dbReference type="RefSeq" id="XP_013249128.1">
    <property type="nucleotide sequence ID" value="XM_013393674.1"/>
</dbReference>
<reference evidence="1" key="2">
    <citation type="submission" date="2013-10" db="EMBL/GenBank/DDBJ databases">
        <authorList>
            <person name="Aslett M."/>
        </authorList>
    </citation>
    <scope>NUCLEOTIDE SEQUENCE</scope>
    <source>
        <strain evidence="1">Houghton</strain>
    </source>
</reference>